<evidence type="ECO:0000313" key="2">
    <source>
        <dbReference type="Proteomes" id="UP000322699"/>
    </source>
</evidence>
<evidence type="ECO:0000313" key="1">
    <source>
        <dbReference type="EMBL" id="KAA1258894.1"/>
    </source>
</evidence>
<accession>A0A5B1CI02</accession>
<keyword evidence="2" id="KW-1185">Reference proteome</keyword>
<organism evidence="1 2">
    <name type="scientific">Rubripirellula obstinata</name>
    <dbReference type="NCBI Taxonomy" id="406547"/>
    <lineage>
        <taxon>Bacteria</taxon>
        <taxon>Pseudomonadati</taxon>
        <taxon>Planctomycetota</taxon>
        <taxon>Planctomycetia</taxon>
        <taxon>Pirellulales</taxon>
        <taxon>Pirellulaceae</taxon>
        <taxon>Rubripirellula</taxon>
    </lineage>
</organism>
<reference evidence="1 2" key="1">
    <citation type="submission" date="2019-08" db="EMBL/GenBank/DDBJ databases">
        <title>Deep-cultivation of Planctomycetes and their phenomic and genomic characterization uncovers novel biology.</title>
        <authorList>
            <person name="Wiegand S."/>
            <person name="Jogler M."/>
            <person name="Boedeker C."/>
            <person name="Pinto D."/>
            <person name="Vollmers J."/>
            <person name="Rivas-Marin E."/>
            <person name="Kohn T."/>
            <person name="Peeters S.H."/>
            <person name="Heuer A."/>
            <person name="Rast P."/>
            <person name="Oberbeckmann S."/>
            <person name="Bunk B."/>
            <person name="Jeske O."/>
            <person name="Meyerdierks A."/>
            <person name="Storesund J.E."/>
            <person name="Kallscheuer N."/>
            <person name="Luecker S."/>
            <person name="Lage O.M."/>
            <person name="Pohl T."/>
            <person name="Merkel B.J."/>
            <person name="Hornburger P."/>
            <person name="Mueller R.-W."/>
            <person name="Bruemmer F."/>
            <person name="Labrenz M."/>
            <person name="Spormann A.M."/>
            <person name="Op Den Camp H."/>
            <person name="Overmann J."/>
            <person name="Amann R."/>
            <person name="Jetten M.S.M."/>
            <person name="Mascher T."/>
            <person name="Medema M.H."/>
            <person name="Devos D.P."/>
            <person name="Kaster A.-K."/>
            <person name="Ovreas L."/>
            <person name="Rohde M."/>
            <person name="Galperin M.Y."/>
            <person name="Jogler C."/>
        </authorList>
    </citation>
    <scope>NUCLEOTIDE SEQUENCE [LARGE SCALE GENOMIC DNA]</scope>
    <source>
        <strain evidence="1 2">LF1</strain>
    </source>
</reference>
<dbReference type="AlphaFoldDB" id="A0A5B1CI02"/>
<dbReference type="Proteomes" id="UP000322699">
    <property type="component" value="Unassembled WGS sequence"/>
</dbReference>
<name>A0A5B1CI02_9BACT</name>
<sequence length="42" mass="4792">MRGETRGAMPTRLNETMSYYWTKTLHGVGTNYSILTKIEGII</sequence>
<comment type="caution">
    <text evidence="1">The sequence shown here is derived from an EMBL/GenBank/DDBJ whole genome shotgun (WGS) entry which is preliminary data.</text>
</comment>
<proteinExistence type="predicted"/>
<gene>
    <name evidence="1" type="ORF">LF1_14180</name>
</gene>
<dbReference type="EMBL" id="VRLW01000001">
    <property type="protein sequence ID" value="KAA1258894.1"/>
    <property type="molecule type" value="Genomic_DNA"/>
</dbReference>
<protein>
    <submittedName>
        <fullName evidence="1">Uncharacterized protein</fullName>
    </submittedName>
</protein>